<name>A0A3B0YHF5_9ZZZZ</name>
<dbReference type="AlphaFoldDB" id="A0A3B0YHF5"/>
<dbReference type="PANTHER" id="PTHR13538">
    <property type="entry name" value="N-ACETYLTRANSFERASE 6"/>
    <property type="match status" value="1"/>
</dbReference>
<dbReference type="Gene3D" id="3.40.630.30">
    <property type="match status" value="1"/>
</dbReference>
<dbReference type="SUPFAM" id="SSF55729">
    <property type="entry name" value="Acyl-CoA N-acyltransferases (Nat)"/>
    <property type="match status" value="1"/>
</dbReference>
<dbReference type="InterPro" id="IPR039840">
    <property type="entry name" value="NAA80"/>
</dbReference>
<dbReference type="InterPro" id="IPR016181">
    <property type="entry name" value="Acyl_CoA_acyltransferase"/>
</dbReference>
<sequence>MNAKKTFSSKIDYLGLHAEFTPVIAQWHQNEWHNISPDLSTESRISLYNSYENKPSIPCCFIAIVDNQPAGSASLVTCDMHDHPHLSPWLASVYVHEKYRGHGIASQLINRCLEQARQLNTQTLYLFTPHQTRFYLKRGWKIIESCIYEGEHVDIMSYDLTELAPKNYE</sequence>
<dbReference type="GO" id="GO:0008080">
    <property type="term" value="F:N-acetyltransferase activity"/>
    <property type="evidence" value="ECO:0007669"/>
    <property type="project" value="InterPro"/>
</dbReference>
<dbReference type="PANTHER" id="PTHR13538:SF4">
    <property type="entry name" value="N-ALPHA-ACETYLTRANSFERASE 80"/>
    <property type="match status" value="1"/>
</dbReference>
<protein>
    <recommendedName>
        <fullName evidence="1">N-acetyltransferase domain-containing protein</fullName>
    </recommendedName>
</protein>
<organism evidence="2">
    <name type="scientific">hydrothermal vent metagenome</name>
    <dbReference type="NCBI Taxonomy" id="652676"/>
    <lineage>
        <taxon>unclassified sequences</taxon>
        <taxon>metagenomes</taxon>
        <taxon>ecological metagenomes</taxon>
    </lineage>
</organism>
<dbReference type="InterPro" id="IPR000182">
    <property type="entry name" value="GNAT_dom"/>
</dbReference>
<dbReference type="GO" id="GO:0005737">
    <property type="term" value="C:cytoplasm"/>
    <property type="evidence" value="ECO:0007669"/>
    <property type="project" value="TreeGrafter"/>
</dbReference>
<evidence type="ECO:0000313" key="2">
    <source>
        <dbReference type="EMBL" id="VAW67776.1"/>
    </source>
</evidence>
<proteinExistence type="predicted"/>
<dbReference type="CDD" id="cd04301">
    <property type="entry name" value="NAT_SF"/>
    <property type="match status" value="1"/>
</dbReference>
<dbReference type="PROSITE" id="PS51186">
    <property type="entry name" value="GNAT"/>
    <property type="match status" value="1"/>
</dbReference>
<gene>
    <name evidence="2" type="ORF">MNBD_GAMMA08-2696</name>
</gene>
<dbReference type="Pfam" id="PF00583">
    <property type="entry name" value="Acetyltransf_1"/>
    <property type="match status" value="1"/>
</dbReference>
<dbReference type="EMBL" id="UOFH01000406">
    <property type="protein sequence ID" value="VAW67776.1"/>
    <property type="molecule type" value="Genomic_DNA"/>
</dbReference>
<accession>A0A3B0YHF5</accession>
<evidence type="ECO:0000259" key="1">
    <source>
        <dbReference type="PROSITE" id="PS51186"/>
    </source>
</evidence>
<reference evidence="2" key="1">
    <citation type="submission" date="2018-06" db="EMBL/GenBank/DDBJ databases">
        <authorList>
            <person name="Zhirakovskaya E."/>
        </authorList>
    </citation>
    <scope>NUCLEOTIDE SEQUENCE</scope>
</reference>
<feature type="domain" description="N-acetyltransferase" evidence="1">
    <location>
        <begin position="18"/>
        <end position="161"/>
    </location>
</feature>
<dbReference type="GO" id="GO:1905502">
    <property type="term" value="F:acetyl-CoA binding"/>
    <property type="evidence" value="ECO:0007669"/>
    <property type="project" value="TreeGrafter"/>
</dbReference>